<feature type="active site" description="Nucleophile" evidence="3">
    <location>
        <position position="216"/>
    </location>
</feature>
<keyword evidence="6" id="KW-1185">Reference proteome</keyword>
<evidence type="ECO:0000256" key="3">
    <source>
        <dbReference type="PIRSR" id="PIRSR001112-1"/>
    </source>
</evidence>
<evidence type="ECO:0000256" key="2">
    <source>
        <dbReference type="ARBA" id="ARBA00022801"/>
    </source>
</evidence>
<dbReference type="SUPFAM" id="SSF53474">
    <property type="entry name" value="alpha/beta-Hydrolases"/>
    <property type="match status" value="1"/>
</dbReference>
<dbReference type="EMBL" id="WOWK01000059">
    <property type="protein sequence ID" value="KAF0322689.1"/>
    <property type="molecule type" value="Genomic_DNA"/>
</dbReference>
<dbReference type="PANTHER" id="PTHR21661">
    <property type="entry name" value="EPOXIDE HYDROLASE 1-RELATED"/>
    <property type="match status" value="1"/>
</dbReference>
<dbReference type="InterPro" id="IPR000639">
    <property type="entry name" value="Epox_hydrolase-like"/>
</dbReference>
<feature type="domain" description="Epoxide hydrolase N-terminal" evidence="4">
    <location>
        <begin position="22"/>
        <end position="141"/>
    </location>
</feature>
<proteinExistence type="inferred from homology"/>
<dbReference type="OrthoDB" id="7130006at2759"/>
<dbReference type="InterPro" id="IPR016292">
    <property type="entry name" value="Epoxide_hydrolase"/>
</dbReference>
<dbReference type="InterPro" id="IPR010497">
    <property type="entry name" value="Epoxide_hydro_N"/>
</dbReference>
<accession>A0A8H3ZK14</accession>
<feature type="active site" description="Proton acceptor" evidence="3">
    <location>
        <position position="387"/>
    </location>
</feature>
<protein>
    <submittedName>
        <fullName evidence="5">Putative epoxide hydrolase</fullName>
    </submittedName>
</protein>
<dbReference type="InterPro" id="IPR029058">
    <property type="entry name" value="AB_hydrolase_fold"/>
</dbReference>
<dbReference type="Proteomes" id="UP000434172">
    <property type="component" value="Unassembled WGS sequence"/>
</dbReference>
<feature type="active site" description="Proton donor" evidence="3">
    <location>
        <position position="336"/>
    </location>
</feature>
<dbReference type="Pfam" id="PF06441">
    <property type="entry name" value="EHN"/>
    <property type="match status" value="1"/>
</dbReference>
<name>A0A8H3ZK14_9PEZI</name>
<dbReference type="PANTHER" id="PTHR21661:SF39">
    <property type="entry name" value="HYDROLASE, PUTATIVE (AFU_ORTHOLOGUE AFUA_3G08960)-RELATED"/>
    <property type="match status" value="1"/>
</dbReference>
<dbReference type="AlphaFoldDB" id="A0A8H3ZK14"/>
<dbReference type="PRINTS" id="PR00412">
    <property type="entry name" value="EPOXHYDRLASE"/>
</dbReference>
<dbReference type="Gene3D" id="3.40.50.1820">
    <property type="entry name" value="alpha/beta hydrolase"/>
    <property type="match status" value="1"/>
</dbReference>
<comment type="similarity">
    <text evidence="1">Belongs to the peptidase S33 family.</text>
</comment>
<dbReference type="PIRSF" id="PIRSF001112">
    <property type="entry name" value="Epoxide_hydrolase"/>
    <property type="match status" value="1"/>
</dbReference>
<organism evidence="5 6">
    <name type="scientific">Colletotrichum asianum</name>
    <dbReference type="NCBI Taxonomy" id="702518"/>
    <lineage>
        <taxon>Eukaryota</taxon>
        <taxon>Fungi</taxon>
        <taxon>Dikarya</taxon>
        <taxon>Ascomycota</taxon>
        <taxon>Pezizomycotina</taxon>
        <taxon>Sordariomycetes</taxon>
        <taxon>Hypocreomycetidae</taxon>
        <taxon>Glomerellales</taxon>
        <taxon>Glomerellaceae</taxon>
        <taxon>Colletotrichum</taxon>
        <taxon>Colletotrichum gloeosporioides species complex</taxon>
    </lineage>
</organism>
<evidence type="ECO:0000259" key="4">
    <source>
        <dbReference type="Pfam" id="PF06441"/>
    </source>
</evidence>
<gene>
    <name evidence="5" type="ORF">GQ607_010146</name>
</gene>
<dbReference type="GO" id="GO:0097176">
    <property type="term" value="P:epoxide metabolic process"/>
    <property type="evidence" value="ECO:0007669"/>
    <property type="project" value="TreeGrafter"/>
</dbReference>
<comment type="caution">
    <text evidence="5">The sequence shown here is derived from an EMBL/GenBank/DDBJ whole genome shotgun (WGS) entry which is preliminary data.</text>
</comment>
<reference evidence="5 6" key="1">
    <citation type="submission" date="2019-12" db="EMBL/GenBank/DDBJ databases">
        <title>A genome sequence resource for the geographically widespread anthracnose pathogen Colletotrichum asianum.</title>
        <authorList>
            <person name="Meng Y."/>
        </authorList>
    </citation>
    <scope>NUCLEOTIDE SEQUENCE [LARGE SCALE GENOMIC DNA]</scope>
    <source>
        <strain evidence="5 6">ICMP 18580</strain>
    </source>
</reference>
<dbReference type="GO" id="GO:0004301">
    <property type="term" value="F:epoxide hydrolase activity"/>
    <property type="evidence" value="ECO:0007669"/>
    <property type="project" value="TreeGrafter"/>
</dbReference>
<keyword evidence="2 5" id="KW-0378">Hydrolase</keyword>
<evidence type="ECO:0000313" key="6">
    <source>
        <dbReference type="Proteomes" id="UP000434172"/>
    </source>
</evidence>
<evidence type="ECO:0000313" key="5">
    <source>
        <dbReference type="EMBL" id="KAF0322689.1"/>
    </source>
</evidence>
<evidence type="ECO:0000256" key="1">
    <source>
        <dbReference type="ARBA" id="ARBA00010088"/>
    </source>
</evidence>
<sequence length="425" mass="47307">MWSTMGIPGAVSQAPHHSPSIVPFTISVPQALIDDLQTLLRVSRIGAKTWENTQEAFGTTHEWLSDAKAAWIDSARFSWRSHEARINAIPNFLFKLLLADIDLKWGTGLEYNVHFLALFSDRKDAVPVLLLHGFPGSVLEYLPVLELLKTRYTSKTLPYHIVVPSLPGYGFSSISASSDVASFVDKEFDFQDVTKVLNHLMVHMGFGKACITHGGDVGTLFARIMAQEHDGCKAFHMNGLFATKEPAPSHMDGYSEEDDQRMIHAQAFFATGFGYSLMHQTKPGTIGLTVASSPLALLAWIGEKFRDWTEIPMPLETILASVTLYWLIDTYPRCIYSNRFPSTIPFPEDKPFGVANFPREPVPAPRAWVEKTFPNLIFYKDYEKGGHFPALEDPTAMLAGLEEFLAKVKSMIHADGNPMSPSNLG</sequence>